<organism evidence="1 2">
    <name type="scientific">Schaedlerella arabinosiphila</name>
    <dbReference type="NCBI Taxonomy" id="2044587"/>
    <lineage>
        <taxon>Bacteria</taxon>
        <taxon>Bacillati</taxon>
        <taxon>Bacillota</taxon>
        <taxon>Clostridia</taxon>
        <taxon>Lachnospirales</taxon>
        <taxon>Lachnospiraceae</taxon>
        <taxon>Schaedlerella</taxon>
    </lineage>
</organism>
<proteinExistence type="predicted"/>
<name>A0A3R8KV34_9FIRM</name>
<evidence type="ECO:0000313" key="1">
    <source>
        <dbReference type="EMBL" id="RRK32482.1"/>
    </source>
</evidence>
<dbReference type="SUPFAM" id="SSF53756">
    <property type="entry name" value="UDP-Glycosyltransferase/glycogen phosphorylase"/>
    <property type="match status" value="1"/>
</dbReference>
<protein>
    <recommendedName>
        <fullName evidence="3">UDP-N-acetylglucosamine 2-epimerase domain-containing protein</fullName>
    </recommendedName>
</protein>
<keyword evidence="2" id="KW-1185">Reference proteome</keyword>
<evidence type="ECO:0000313" key="2">
    <source>
        <dbReference type="Proteomes" id="UP000274920"/>
    </source>
</evidence>
<comment type="caution">
    <text evidence="1">The sequence shown here is derived from an EMBL/GenBank/DDBJ whole genome shotgun (WGS) entry which is preliminary data.</text>
</comment>
<accession>A0A3R8KV34</accession>
<dbReference type="Gene3D" id="3.40.50.12580">
    <property type="match status" value="1"/>
</dbReference>
<gene>
    <name evidence="1" type="ORF">EBB54_14770</name>
</gene>
<dbReference type="EMBL" id="RHJS01000002">
    <property type="protein sequence ID" value="RRK32482.1"/>
    <property type="molecule type" value="Genomic_DNA"/>
</dbReference>
<dbReference type="InterPro" id="IPR043148">
    <property type="entry name" value="TagF_C"/>
</dbReference>
<dbReference type="RefSeq" id="WP_125127947.1">
    <property type="nucleotide sequence ID" value="NZ_RHJS01000002.1"/>
</dbReference>
<dbReference type="AlphaFoldDB" id="A0A3R8KV34"/>
<evidence type="ECO:0008006" key="3">
    <source>
        <dbReference type="Google" id="ProtNLM"/>
    </source>
</evidence>
<dbReference type="Proteomes" id="UP000274920">
    <property type="component" value="Unassembled WGS sequence"/>
</dbReference>
<sequence length="418" mass="48923">MNHDEFIFELNKVNLKGLEEIPIGELLATIYFEREGIGNTKLLKSILTSIVLDKNEYYIYQDAKIWLISTYSYFGRADLRHQFENVANCIKHRGIIFPKKEISFQVKRLRYLPLIFCWRKELKKTNFNKKIQYRMIAETFKALIIAEEAVKIIKNNSKAKICVTFCDVHPPDYLITFMLNKCGIKTATLQHGVYDHISRYEFAHSHSDYFLAINEHAKEEAILSGLNEKKVCVLGPLSYIDETPMVRSLVKRDKTYGILLNGARAGRLEGEDRKLLDFAYLLTKEKKFSVIVRPHPLGDVPEHRIKKIQQYSECPGNIQLRDFLSQCDFVLTGSTTAYIDAFIFGCPAYRYIGIHDYFPQINKFCFSDKYQLEGEIIDYYTKNEEQLLHEVQTVRQYFIPDGSIKKYYQLFFKECTNE</sequence>
<reference evidence="1" key="1">
    <citation type="submission" date="2018-10" db="EMBL/GenBank/DDBJ databases">
        <title>Schaedlerella arabinophila gen. nov. sp. nov., isolated from the mouse intestinal tract and comparative analysis with the genome of the closely related altered Schaedler flora strain ASF502.</title>
        <authorList>
            <person name="Miyake S."/>
            <person name="Soh M."/>
            <person name="Seedorf H."/>
        </authorList>
    </citation>
    <scope>NUCLEOTIDE SEQUENCE [LARGE SCALE GENOMIC DNA]</scope>
    <source>
        <strain evidence="1">DSM 106076</strain>
    </source>
</reference>